<dbReference type="Gene3D" id="1.10.1740.10">
    <property type="match status" value="1"/>
</dbReference>
<dbReference type="Gene3D" id="1.10.10.10">
    <property type="entry name" value="Winged helix-like DNA-binding domain superfamily/Winged helix DNA-binding domain"/>
    <property type="match status" value="1"/>
</dbReference>
<dbReference type="PANTHER" id="PTHR43133">
    <property type="entry name" value="RNA POLYMERASE ECF-TYPE SIGMA FACTO"/>
    <property type="match status" value="1"/>
</dbReference>
<dbReference type="Pfam" id="PF04542">
    <property type="entry name" value="Sigma70_r2"/>
    <property type="match status" value="1"/>
</dbReference>
<protein>
    <submittedName>
        <fullName evidence="7">Sigma-70 family RNA polymerase sigma factor</fullName>
    </submittedName>
</protein>
<dbReference type="InterPro" id="IPR036388">
    <property type="entry name" value="WH-like_DNA-bd_sf"/>
</dbReference>
<dbReference type="InterPro" id="IPR013249">
    <property type="entry name" value="RNA_pol_sigma70_r4_t2"/>
</dbReference>
<proteinExistence type="inferred from homology"/>
<evidence type="ECO:0000259" key="5">
    <source>
        <dbReference type="Pfam" id="PF04542"/>
    </source>
</evidence>
<dbReference type="Pfam" id="PF08281">
    <property type="entry name" value="Sigma70_r4_2"/>
    <property type="match status" value="1"/>
</dbReference>
<comment type="similarity">
    <text evidence="1">Belongs to the sigma-70 factor family. ECF subfamily.</text>
</comment>
<dbReference type="InterPro" id="IPR014284">
    <property type="entry name" value="RNA_pol_sigma-70_dom"/>
</dbReference>
<evidence type="ECO:0000256" key="1">
    <source>
        <dbReference type="ARBA" id="ARBA00010641"/>
    </source>
</evidence>
<evidence type="ECO:0000313" key="7">
    <source>
        <dbReference type="EMBL" id="AYD47504.1"/>
    </source>
</evidence>
<feature type="domain" description="RNA polymerase sigma-70 region 2" evidence="5">
    <location>
        <begin position="30"/>
        <end position="94"/>
    </location>
</feature>
<dbReference type="KEGG" id="ark:D6B99_07740"/>
<dbReference type="EMBL" id="CP032489">
    <property type="protein sequence ID" value="AYD47504.1"/>
    <property type="molecule type" value="Genomic_DNA"/>
</dbReference>
<dbReference type="GO" id="GO:0016987">
    <property type="term" value="F:sigma factor activity"/>
    <property type="evidence" value="ECO:0007669"/>
    <property type="project" value="UniProtKB-KW"/>
</dbReference>
<gene>
    <name evidence="7" type="ORF">D6B99_07740</name>
</gene>
<dbReference type="GO" id="GO:0006352">
    <property type="term" value="P:DNA-templated transcription initiation"/>
    <property type="evidence" value="ECO:0007669"/>
    <property type="project" value="InterPro"/>
</dbReference>
<dbReference type="SUPFAM" id="SSF88659">
    <property type="entry name" value="Sigma3 and sigma4 domains of RNA polymerase sigma factors"/>
    <property type="match status" value="1"/>
</dbReference>
<sequence>MFIVRRGNSYTDNDLFQLFKKGDKEAFEELYIRNWPDLIREANYRNGFNNASEDMVQDLFVSLFQKAKEIDIKISVKSYLHQALRYKIINSKRNLKIHNNCHYELLLMQKSTNAFAVELETKEFSENLHHVIKVLPKKCKQVFLLSREENYSHKHISAQLNISLSTVEKHIGKALKIIKTEICSYYKKAIV</sequence>
<keyword evidence="8" id="KW-1185">Reference proteome</keyword>
<keyword evidence="2" id="KW-0805">Transcription regulation</keyword>
<evidence type="ECO:0000256" key="3">
    <source>
        <dbReference type="ARBA" id="ARBA00023082"/>
    </source>
</evidence>
<dbReference type="SUPFAM" id="SSF88946">
    <property type="entry name" value="Sigma2 domain of RNA polymerase sigma factors"/>
    <property type="match status" value="1"/>
</dbReference>
<keyword evidence="3" id="KW-0731">Sigma factor</keyword>
<dbReference type="InterPro" id="IPR039425">
    <property type="entry name" value="RNA_pol_sigma-70-like"/>
</dbReference>
<dbReference type="OrthoDB" id="764619at2"/>
<accession>A0A386HQG8</accession>
<dbReference type="PANTHER" id="PTHR43133:SF46">
    <property type="entry name" value="RNA POLYMERASE SIGMA-70 FACTOR ECF SUBFAMILY"/>
    <property type="match status" value="1"/>
</dbReference>
<name>A0A386HQG8_9BACT</name>
<dbReference type="NCBIfam" id="TIGR02937">
    <property type="entry name" value="sigma70-ECF"/>
    <property type="match status" value="1"/>
</dbReference>
<dbReference type="InterPro" id="IPR007627">
    <property type="entry name" value="RNA_pol_sigma70_r2"/>
</dbReference>
<dbReference type="InterPro" id="IPR013324">
    <property type="entry name" value="RNA_pol_sigma_r3/r4-like"/>
</dbReference>
<evidence type="ECO:0000256" key="4">
    <source>
        <dbReference type="ARBA" id="ARBA00023163"/>
    </source>
</evidence>
<reference evidence="7 8" key="1">
    <citation type="submission" date="2018-09" db="EMBL/GenBank/DDBJ databases">
        <title>Arachidicoccus sp. nov., a bacterium isolated from soil.</title>
        <authorList>
            <person name="Weon H.-Y."/>
            <person name="Kwon S.-W."/>
            <person name="Lee S.A."/>
        </authorList>
    </citation>
    <scope>NUCLEOTIDE SEQUENCE [LARGE SCALE GENOMIC DNA]</scope>
    <source>
        <strain evidence="7 8">KIS59-12</strain>
    </source>
</reference>
<dbReference type="AlphaFoldDB" id="A0A386HQG8"/>
<keyword evidence="4" id="KW-0804">Transcription</keyword>
<feature type="domain" description="RNA polymerase sigma factor 70 region 4 type 2" evidence="6">
    <location>
        <begin position="126"/>
        <end position="176"/>
    </location>
</feature>
<dbReference type="Proteomes" id="UP000266118">
    <property type="component" value="Chromosome"/>
</dbReference>
<organism evidence="7 8">
    <name type="scientific">Arachidicoccus soli</name>
    <dbReference type="NCBI Taxonomy" id="2341117"/>
    <lineage>
        <taxon>Bacteria</taxon>
        <taxon>Pseudomonadati</taxon>
        <taxon>Bacteroidota</taxon>
        <taxon>Chitinophagia</taxon>
        <taxon>Chitinophagales</taxon>
        <taxon>Chitinophagaceae</taxon>
        <taxon>Arachidicoccus</taxon>
    </lineage>
</organism>
<evidence type="ECO:0000313" key="8">
    <source>
        <dbReference type="Proteomes" id="UP000266118"/>
    </source>
</evidence>
<evidence type="ECO:0000259" key="6">
    <source>
        <dbReference type="Pfam" id="PF08281"/>
    </source>
</evidence>
<dbReference type="GO" id="GO:0003677">
    <property type="term" value="F:DNA binding"/>
    <property type="evidence" value="ECO:0007669"/>
    <property type="project" value="InterPro"/>
</dbReference>
<dbReference type="InterPro" id="IPR013325">
    <property type="entry name" value="RNA_pol_sigma_r2"/>
</dbReference>
<evidence type="ECO:0000256" key="2">
    <source>
        <dbReference type="ARBA" id="ARBA00023015"/>
    </source>
</evidence>